<accession>A0A9D9DK43</accession>
<gene>
    <name evidence="2" type="ORF">IAC68_05640</name>
</gene>
<keyword evidence="1" id="KW-0472">Membrane</keyword>
<dbReference type="Proteomes" id="UP000823635">
    <property type="component" value="Unassembled WGS sequence"/>
</dbReference>
<proteinExistence type="predicted"/>
<feature type="transmembrane region" description="Helical" evidence="1">
    <location>
        <begin position="101"/>
        <end position="128"/>
    </location>
</feature>
<comment type="caution">
    <text evidence="2">The sequence shown here is derived from an EMBL/GenBank/DDBJ whole genome shotgun (WGS) entry which is preliminary data.</text>
</comment>
<evidence type="ECO:0008006" key="4">
    <source>
        <dbReference type="Google" id="ProtNLM"/>
    </source>
</evidence>
<reference evidence="2" key="2">
    <citation type="journal article" date="2021" name="PeerJ">
        <title>Extensive microbial diversity within the chicken gut microbiome revealed by metagenomics and culture.</title>
        <authorList>
            <person name="Gilroy R."/>
            <person name="Ravi A."/>
            <person name="Getino M."/>
            <person name="Pursley I."/>
            <person name="Horton D.L."/>
            <person name="Alikhan N.F."/>
            <person name="Baker D."/>
            <person name="Gharbi K."/>
            <person name="Hall N."/>
            <person name="Watson M."/>
            <person name="Adriaenssens E.M."/>
            <person name="Foster-Nyarko E."/>
            <person name="Jarju S."/>
            <person name="Secka A."/>
            <person name="Antonio M."/>
            <person name="Oren A."/>
            <person name="Chaudhuri R.R."/>
            <person name="La Ragione R."/>
            <person name="Hildebrand F."/>
            <person name="Pallen M.J."/>
        </authorList>
    </citation>
    <scope>NUCLEOTIDE SEQUENCE</scope>
    <source>
        <strain evidence="2">15467</strain>
    </source>
</reference>
<reference evidence="2" key="1">
    <citation type="submission" date="2020-10" db="EMBL/GenBank/DDBJ databases">
        <authorList>
            <person name="Gilroy R."/>
        </authorList>
    </citation>
    <scope>NUCLEOTIDE SEQUENCE</scope>
    <source>
        <strain evidence="2">15467</strain>
    </source>
</reference>
<protein>
    <recommendedName>
        <fullName evidence="4">DUF4190 domain-containing protein</fullName>
    </recommendedName>
</protein>
<dbReference type="AlphaFoldDB" id="A0A9D9DK43"/>
<evidence type="ECO:0000313" key="3">
    <source>
        <dbReference type="Proteomes" id="UP000823635"/>
    </source>
</evidence>
<name>A0A9D9DK43_9BACT</name>
<sequence length="150" mass="16313">METTKRCPYCGEEINIDATKCRYCKEWLVSPQTQQQPVAQTVIITQPQNGPSLKSNRQGRAGMILGIVACVLFFIPAAGIILGAIGLILSCRGLRTRPKGFAVAGVIISSVAIFMGLIYNLTLLVLALSGPVDYYEDFYTLSQIQATLNL</sequence>
<dbReference type="EMBL" id="JADINB010000126">
    <property type="protein sequence ID" value="MBO8429392.1"/>
    <property type="molecule type" value="Genomic_DNA"/>
</dbReference>
<keyword evidence="1" id="KW-0812">Transmembrane</keyword>
<keyword evidence="1" id="KW-1133">Transmembrane helix</keyword>
<evidence type="ECO:0000313" key="2">
    <source>
        <dbReference type="EMBL" id="MBO8429392.1"/>
    </source>
</evidence>
<organism evidence="2 3">
    <name type="scientific">Candidatus Egerieousia excrementavium</name>
    <dbReference type="NCBI Taxonomy" id="2840778"/>
    <lineage>
        <taxon>Bacteria</taxon>
        <taxon>Pseudomonadati</taxon>
        <taxon>Bacteroidota</taxon>
        <taxon>Bacteroidia</taxon>
        <taxon>Bacteroidales</taxon>
        <taxon>Candidatus Egerieousia</taxon>
    </lineage>
</organism>
<feature type="transmembrane region" description="Helical" evidence="1">
    <location>
        <begin position="63"/>
        <end position="89"/>
    </location>
</feature>
<evidence type="ECO:0000256" key="1">
    <source>
        <dbReference type="SAM" id="Phobius"/>
    </source>
</evidence>